<reference evidence="1 2" key="1">
    <citation type="submission" date="2019-06" db="EMBL/GenBank/DDBJ databases">
        <title>A chromosomal-level reference genome of Carpinus fangiana (Coryloideae, Betulaceae).</title>
        <authorList>
            <person name="Yang X."/>
            <person name="Wang Z."/>
            <person name="Zhang L."/>
            <person name="Hao G."/>
            <person name="Liu J."/>
            <person name="Yang Y."/>
        </authorList>
    </citation>
    <scope>NUCLEOTIDE SEQUENCE [LARGE SCALE GENOMIC DNA]</scope>
    <source>
        <strain evidence="1">Cfa_2016G</strain>
        <tissue evidence="1">Leaf</tissue>
    </source>
</reference>
<sequence>MCRRNRQRPLRTAAIAACAYVSTMKVPLDIESSANYVKDQGSSIESTLASVQDDGERAEQAQVPPPRYSAVWSEPAAVASVHSADKQSLDERILHANLIEHERMRYLPNEQLYSSGDAEILRLTLPADASKRCCWARPGDQMYWSCHFRKQLKHQKSQHEAAVLIREAVESICGVSQMNTEGLMFEVDRSYAGVLAMWAGRTARSRLSIESLTGKFTMEQLAQRIGMGSHFMKRWKY</sequence>
<protein>
    <submittedName>
        <fullName evidence="1">Uncharacterized protein</fullName>
    </submittedName>
</protein>
<evidence type="ECO:0000313" key="2">
    <source>
        <dbReference type="Proteomes" id="UP000327013"/>
    </source>
</evidence>
<gene>
    <name evidence="1" type="ORF">FH972_021655</name>
</gene>
<accession>A0A5N6KQB2</accession>
<dbReference type="EMBL" id="VIBQ01000010">
    <property type="protein sequence ID" value="KAB8338710.1"/>
    <property type="molecule type" value="Genomic_DNA"/>
</dbReference>
<organism evidence="1 2">
    <name type="scientific">Carpinus fangiana</name>
    <dbReference type="NCBI Taxonomy" id="176857"/>
    <lineage>
        <taxon>Eukaryota</taxon>
        <taxon>Viridiplantae</taxon>
        <taxon>Streptophyta</taxon>
        <taxon>Embryophyta</taxon>
        <taxon>Tracheophyta</taxon>
        <taxon>Spermatophyta</taxon>
        <taxon>Magnoliopsida</taxon>
        <taxon>eudicotyledons</taxon>
        <taxon>Gunneridae</taxon>
        <taxon>Pentapetalae</taxon>
        <taxon>rosids</taxon>
        <taxon>fabids</taxon>
        <taxon>Fagales</taxon>
        <taxon>Betulaceae</taxon>
        <taxon>Carpinus</taxon>
    </lineage>
</organism>
<proteinExistence type="predicted"/>
<comment type="caution">
    <text evidence="1">The sequence shown here is derived from an EMBL/GenBank/DDBJ whole genome shotgun (WGS) entry which is preliminary data.</text>
</comment>
<keyword evidence="2" id="KW-1185">Reference proteome</keyword>
<evidence type="ECO:0000313" key="1">
    <source>
        <dbReference type="EMBL" id="KAB8338710.1"/>
    </source>
</evidence>
<name>A0A5N6KQB2_9ROSI</name>
<dbReference type="AlphaFoldDB" id="A0A5N6KQB2"/>
<dbReference type="Proteomes" id="UP000327013">
    <property type="component" value="Unassembled WGS sequence"/>
</dbReference>